<evidence type="ECO:0000313" key="2">
    <source>
        <dbReference type="EMBL" id="KXS22572.1"/>
    </source>
</evidence>
<feature type="compositionally biased region" description="Basic and acidic residues" evidence="1">
    <location>
        <begin position="88"/>
        <end position="105"/>
    </location>
</feature>
<dbReference type="AlphaFoldDB" id="A0A139B0Q2"/>
<dbReference type="EMBL" id="KQ965731">
    <property type="protein sequence ID" value="KXS22572.1"/>
    <property type="molecule type" value="Genomic_DNA"/>
</dbReference>
<protein>
    <submittedName>
        <fullName evidence="2">Uncharacterized protein</fullName>
    </submittedName>
</protein>
<accession>A0A139B0Q2</accession>
<name>A0A139B0Q2_GONPJ</name>
<gene>
    <name evidence="2" type="ORF">M427DRAFT_175518</name>
</gene>
<dbReference type="Proteomes" id="UP000070544">
    <property type="component" value="Unassembled WGS sequence"/>
</dbReference>
<organism evidence="2 3">
    <name type="scientific">Gonapodya prolifera (strain JEL478)</name>
    <name type="common">Monoblepharis prolifera</name>
    <dbReference type="NCBI Taxonomy" id="1344416"/>
    <lineage>
        <taxon>Eukaryota</taxon>
        <taxon>Fungi</taxon>
        <taxon>Fungi incertae sedis</taxon>
        <taxon>Chytridiomycota</taxon>
        <taxon>Chytridiomycota incertae sedis</taxon>
        <taxon>Monoblepharidomycetes</taxon>
        <taxon>Monoblepharidales</taxon>
        <taxon>Gonapodyaceae</taxon>
        <taxon>Gonapodya</taxon>
    </lineage>
</organism>
<evidence type="ECO:0000313" key="3">
    <source>
        <dbReference type="Proteomes" id="UP000070544"/>
    </source>
</evidence>
<sequence length="152" mass="16798">MAHGHMPPRNSPPTNRFYHTRLPTPSRLGEVRLHLPRPSLQPTTSQPHTLVPGWHHARETSAWRQKAAREGHPPAHPGKSQGRCGALDVDRRRSRGAGEHHHGDEPDLSGARIGRWKDGLRSRRCGRENELLTPGPSVGHGAINVDLVALVN</sequence>
<feature type="region of interest" description="Disordered" evidence="1">
    <location>
        <begin position="1"/>
        <end position="113"/>
    </location>
</feature>
<evidence type="ECO:0000256" key="1">
    <source>
        <dbReference type="SAM" id="MobiDB-lite"/>
    </source>
</evidence>
<keyword evidence="3" id="KW-1185">Reference proteome</keyword>
<proteinExistence type="predicted"/>
<feature type="compositionally biased region" description="Basic and acidic residues" evidence="1">
    <location>
        <begin position="56"/>
        <end position="73"/>
    </location>
</feature>
<reference evidence="2 3" key="1">
    <citation type="journal article" date="2015" name="Genome Biol. Evol.">
        <title>Phylogenomic analyses indicate that early fungi evolved digesting cell walls of algal ancestors of land plants.</title>
        <authorList>
            <person name="Chang Y."/>
            <person name="Wang S."/>
            <person name="Sekimoto S."/>
            <person name="Aerts A.L."/>
            <person name="Choi C."/>
            <person name="Clum A."/>
            <person name="LaButti K.M."/>
            <person name="Lindquist E.A."/>
            <person name="Yee Ngan C."/>
            <person name="Ohm R.A."/>
            <person name="Salamov A.A."/>
            <person name="Grigoriev I.V."/>
            <person name="Spatafora J.W."/>
            <person name="Berbee M.L."/>
        </authorList>
    </citation>
    <scope>NUCLEOTIDE SEQUENCE [LARGE SCALE GENOMIC DNA]</scope>
    <source>
        <strain evidence="2 3">JEL478</strain>
    </source>
</reference>